<keyword evidence="6" id="KW-0508">mRNA splicing</keyword>
<evidence type="ECO:0000256" key="1">
    <source>
        <dbReference type="ARBA" id="ARBA00004123"/>
    </source>
</evidence>
<feature type="compositionally biased region" description="Polar residues" evidence="8">
    <location>
        <begin position="99"/>
        <end position="109"/>
    </location>
</feature>
<evidence type="ECO:0000313" key="11">
    <source>
        <dbReference type="Proteomes" id="UP000016922"/>
    </source>
</evidence>
<keyword evidence="4" id="KW-0805">Transcription regulation</keyword>
<keyword evidence="3" id="KW-0507">mRNA processing</keyword>
<dbReference type="GeneID" id="19468943"/>
<dbReference type="KEGG" id="glz:GLAREA_09896"/>
<dbReference type="GO" id="GO:0071013">
    <property type="term" value="C:catalytic step 2 spliceosome"/>
    <property type="evidence" value="ECO:0007669"/>
    <property type="project" value="TreeGrafter"/>
</dbReference>
<reference evidence="10 11" key="1">
    <citation type="journal article" date="2013" name="BMC Genomics">
        <title>Genomics-driven discovery of the pneumocandin biosynthetic gene cluster in the fungus Glarea lozoyensis.</title>
        <authorList>
            <person name="Chen L."/>
            <person name="Yue Q."/>
            <person name="Zhang X."/>
            <person name="Xiang M."/>
            <person name="Wang C."/>
            <person name="Li S."/>
            <person name="Che Y."/>
            <person name="Ortiz-Lopez F.J."/>
            <person name="Bills G.F."/>
            <person name="Liu X."/>
            <person name="An Z."/>
        </authorList>
    </citation>
    <scope>NUCLEOTIDE SEQUENCE [LARGE SCALE GENOMIC DNA]</scope>
    <source>
        <strain evidence="11">ATCC 20868 / MF5171</strain>
    </source>
</reference>
<comment type="similarity">
    <text evidence="2">Belongs to the pinin family.</text>
</comment>
<feature type="compositionally biased region" description="Basic and acidic residues" evidence="8">
    <location>
        <begin position="34"/>
        <end position="48"/>
    </location>
</feature>
<dbReference type="PANTHER" id="PTHR12707">
    <property type="entry name" value="PINN"/>
    <property type="match status" value="1"/>
</dbReference>
<evidence type="ECO:0000256" key="2">
    <source>
        <dbReference type="ARBA" id="ARBA00010386"/>
    </source>
</evidence>
<evidence type="ECO:0000256" key="6">
    <source>
        <dbReference type="ARBA" id="ARBA00023187"/>
    </source>
</evidence>
<evidence type="ECO:0000313" key="10">
    <source>
        <dbReference type="EMBL" id="EPE28775.1"/>
    </source>
</evidence>
<sequence>MAPIASAVVLPDPVPAEPALSPTAKRRLSSEPIEPSKRVRTSSEEAKNEIAAPLETSPESATQNKPSTDKPVEPRTDRRKASVQEERKRGQRLFGGLLSTLSQTAPNTQTKRRLEIEKRQQEKAKQQKAEDEKRRARKREDLVVTRKSEQIKFQESAVRTRHNNILAMAHSLYTKSEPRIYYKPWELLPSDEERIKSQITEAEAQVRQEEDEFANRYPQYPRKKSSVADKTNTESIETVGEPQIESPSVSKSVDTTDHTPVQVIHEQETAEKSSLEEQNGEVVVENEEDTVIY</sequence>
<evidence type="ECO:0000256" key="7">
    <source>
        <dbReference type="ARBA" id="ARBA00023242"/>
    </source>
</evidence>
<name>S3CT24_GLAL2</name>
<dbReference type="Proteomes" id="UP000016922">
    <property type="component" value="Unassembled WGS sequence"/>
</dbReference>
<dbReference type="AlphaFoldDB" id="S3CT24"/>
<comment type="subcellular location">
    <subcellularLocation>
        <location evidence="1">Nucleus</location>
    </subcellularLocation>
</comment>
<evidence type="ECO:0000256" key="3">
    <source>
        <dbReference type="ARBA" id="ARBA00022664"/>
    </source>
</evidence>
<gene>
    <name evidence="10" type="ORF">GLAREA_09896</name>
</gene>
<dbReference type="Pfam" id="PF04696">
    <property type="entry name" value="Pinin_SDK_memA"/>
    <property type="match status" value="1"/>
</dbReference>
<dbReference type="eggNOG" id="KOG3756">
    <property type="taxonomic scope" value="Eukaryota"/>
</dbReference>
<proteinExistence type="inferred from homology"/>
<dbReference type="InterPro" id="IPR039853">
    <property type="entry name" value="Pinin"/>
</dbReference>
<dbReference type="GO" id="GO:0008380">
    <property type="term" value="P:RNA splicing"/>
    <property type="evidence" value="ECO:0007669"/>
    <property type="project" value="UniProtKB-KW"/>
</dbReference>
<evidence type="ECO:0000259" key="9">
    <source>
        <dbReference type="Pfam" id="PF04696"/>
    </source>
</evidence>
<organism evidence="10 11">
    <name type="scientific">Glarea lozoyensis (strain ATCC 20868 / MF5171)</name>
    <dbReference type="NCBI Taxonomy" id="1116229"/>
    <lineage>
        <taxon>Eukaryota</taxon>
        <taxon>Fungi</taxon>
        <taxon>Dikarya</taxon>
        <taxon>Ascomycota</taxon>
        <taxon>Pezizomycotina</taxon>
        <taxon>Leotiomycetes</taxon>
        <taxon>Helotiales</taxon>
        <taxon>Helotiaceae</taxon>
        <taxon>Glarea</taxon>
    </lineage>
</organism>
<keyword evidence="5" id="KW-0804">Transcription</keyword>
<dbReference type="GO" id="GO:0006397">
    <property type="term" value="P:mRNA processing"/>
    <property type="evidence" value="ECO:0007669"/>
    <property type="project" value="UniProtKB-KW"/>
</dbReference>
<evidence type="ECO:0000256" key="8">
    <source>
        <dbReference type="SAM" id="MobiDB-lite"/>
    </source>
</evidence>
<dbReference type="HOGENOM" id="CLU_049352_1_0_1"/>
<feature type="compositionally biased region" description="Basic and acidic residues" evidence="8">
    <location>
        <begin position="265"/>
        <end position="275"/>
    </location>
</feature>
<dbReference type="RefSeq" id="XP_008084683.1">
    <property type="nucleotide sequence ID" value="XM_008086492.1"/>
</dbReference>
<dbReference type="EMBL" id="KE145368">
    <property type="protein sequence ID" value="EPE28775.1"/>
    <property type="molecule type" value="Genomic_DNA"/>
</dbReference>
<feature type="domain" description="Pinin/SDK/MemA protein" evidence="9">
    <location>
        <begin position="84"/>
        <end position="199"/>
    </location>
</feature>
<feature type="compositionally biased region" description="Acidic residues" evidence="8">
    <location>
        <begin position="284"/>
        <end position="293"/>
    </location>
</feature>
<feature type="compositionally biased region" description="Basic and acidic residues" evidence="8">
    <location>
        <begin position="112"/>
        <end position="143"/>
    </location>
</feature>
<keyword evidence="7" id="KW-0539">Nucleus</keyword>
<dbReference type="InterPro" id="IPR006786">
    <property type="entry name" value="Pinin_SDK_MemA"/>
</dbReference>
<dbReference type="STRING" id="1116229.S3CT24"/>
<dbReference type="OrthoDB" id="330772at2759"/>
<evidence type="ECO:0000256" key="4">
    <source>
        <dbReference type="ARBA" id="ARBA00023015"/>
    </source>
</evidence>
<keyword evidence="11" id="KW-1185">Reference proteome</keyword>
<feature type="compositionally biased region" description="Polar residues" evidence="8">
    <location>
        <begin position="57"/>
        <end position="66"/>
    </location>
</feature>
<dbReference type="PANTHER" id="PTHR12707:SF0">
    <property type="entry name" value="PININ"/>
    <property type="match status" value="1"/>
</dbReference>
<dbReference type="OMA" id="ALYYKPW"/>
<evidence type="ECO:0000256" key="5">
    <source>
        <dbReference type="ARBA" id="ARBA00023163"/>
    </source>
</evidence>
<feature type="region of interest" description="Disordered" evidence="8">
    <location>
        <begin position="210"/>
        <end position="293"/>
    </location>
</feature>
<accession>S3CT24</accession>
<protein>
    <recommendedName>
        <fullName evidence="9">Pinin/SDK/MemA protein domain-containing protein</fullName>
    </recommendedName>
</protein>
<feature type="compositionally biased region" description="Basic and acidic residues" evidence="8">
    <location>
        <begin position="67"/>
        <end position="88"/>
    </location>
</feature>
<feature type="region of interest" description="Disordered" evidence="8">
    <location>
        <begin position="1"/>
        <end position="143"/>
    </location>
</feature>